<evidence type="ECO:0000313" key="2">
    <source>
        <dbReference type="Proteomes" id="UP001179363"/>
    </source>
</evidence>
<reference evidence="1" key="1">
    <citation type="submission" date="2022-01" db="EMBL/GenBank/DDBJ databases">
        <title>Gillisia lutea sp. nov., isolated from marine plastic residues from the Malvarosa beach (Valencia, Spain).</title>
        <authorList>
            <person name="Vidal-Verdu A."/>
            <person name="Molina-Menor E."/>
            <person name="Satari L."/>
            <person name="Pascual J."/>
            <person name="Pereto J."/>
            <person name="Porcar M."/>
        </authorList>
    </citation>
    <scope>NUCLEOTIDE SEQUENCE</scope>
    <source>
        <strain evidence="1">M10.2A</strain>
    </source>
</reference>
<accession>A0ABS9EHR9</accession>
<gene>
    <name evidence="1" type="ORF">L1I30_12080</name>
</gene>
<keyword evidence="2" id="KW-1185">Reference proteome</keyword>
<comment type="caution">
    <text evidence="1">The sequence shown here is derived from an EMBL/GenBank/DDBJ whole genome shotgun (WGS) entry which is preliminary data.</text>
</comment>
<dbReference type="EMBL" id="JAKGTH010000010">
    <property type="protein sequence ID" value="MCF4102407.1"/>
    <property type="molecule type" value="Genomic_DNA"/>
</dbReference>
<protein>
    <submittedName>
        <fullName evidence="1">Carboxypeptidase-like regulatory domain-containing protein</fullName>
    </submittedName>
</protein>
<sequence>MQDSLENSTIHIINKTQSKGTVNNELGEFTLLVQKGDTLLFSSVQYELLQVVITTKIMESKLLKVNLREIVNELEEVKISNITLSGNMAQDINGMKVYAASKFGIPIPYKEGPTSLEREINQDVARFGITNMSVSLEPLINRLSGRHKKLKQRQALVTNKGQVKTAINLFPEKTFINDLGIASNLIEGYVYYCAKDAGFNDLLEEDKVLKLYEFFKRMAEEYQSFQRMSTP</sequence>
<dbReference type="Proteomes" id="UP001179363">
    <property type="component" value="Unassembled WGS sequence"/>
</dbReference>
<name>A0ABS9EHR9_9FLAO</name>
<evidence type="ECO:0000313" key="1">
    <source>
        <dbReference type="EMBL" id="MCF4102407.1"/>
    </source>
</evidence>
<dbReference type="RefSeq" id="WP_236134550.1">
    <property type="nucleotide sequence ID" value="NZ_JAKGTH010000010.1"/>
</dbReference>
<organism evidence="1 2">
    <name type="scientific">Gillisia lutea</name>
    <dbReference type="NCBI Taxonomy" id="2909668"/>
    <lineage>
        <taxon>Bacteria</taxon>
        <taxon>Pseudomonadati</taxon>
        <taxon>Bacteroidota</taxon>
        <taxon>Flavobacteriia</taxon>
        <taxon>Flavobacteriales</taxon>
        <taxon>Flavobacteriaceae</taxon>
        <taxon>Gillisia</taxon>
    </lineage>
</organism>
<proteinExistence type="predicted"/>